<dbReference type="RefSeq" id="WP_035256426.1">
    <property type="nucleotide sequence ID" value="NZ_JFKE01000002.1"/>
</dbReference>
<dbReference type="OrthoDB" id="9790747at2"/>
<keyword evidence="3" id="KW-0804">Transcription</keyword>
<evidence type="ECO:0000256" key="2">
    <source>
        <dbReference type="ARBA" id="ARBA00023125"/>
    </source>
</evidence>
<evidence type="ECO:0000259" key="4">
    <source>
        <dbReference type="PROSITE" id="PS50987"/>
    </source>
</evidence>
<dbReference type="Gene3D" id="1.10.10.10">
    <property type="entry name" value="Winged helix-like DNA-binding domain superfamily/Winged helix DNA-binding domain"/>
    <property type="match status" value="1"/>
</dbReference>
<dbReference type="Pfam" id="PF12840">
    <property type="entry name" value="HTH_20"/>
    <property type="match status" value="1"/>
</dbReference>
<dbReference type="InterPro" id="IPR001845">
    <property type="entry name" value="HTH_ArsR_DNA-bd_dom"/>
</dbReference>
<keyword evidence="2" id="KW-0238">DNA-binding</keyword>
<dbReference type="Proteomes" id="UP000026249">
    <property type="component" value="Unassembled WGS sequence"/>
</dbReference>
<dbReference type="SUPFAM" id="SSF46785">
    <property type="entry name" value="Winged helix' DNA-binding domain"/>
    <property type="match status" value="1"/>
</dbReference>
<keyword evidence="1" id="KW-0805">Transcription regulation</keyword>
<dbReference type="PROSITE" id="PS50987">
    <property type="entry name" value="HTH_ARSR_2"/>
    <property type="match status" value="1"/>
</dbReference>
<dbReference type="GO" id="GO:0003700">
    <property type="term" value="F:DNA-binding transcription factor activity"/>
    <property type="evidence" value="ECO:0007669"/>
    <property type="project" value="InterPro"/>
</dbReference>
<name>A0A037ZLC7_9RHOB</name>
<organism evidence="5 6">
    <name type="scientific">Actibacterium mucosum KCTC 23349</name>
    <dbReference type="NCBI Taxonomy" id="1454373"/>
    <lineage>
        <taxon>Bacteria</taxon>
        <taxon>Pseudomonadati</taxon>
        <taxon>Pseudomonadota</taxon>
        <taxon>Alphaproteobacteria</taxon>
        <taxon>Rhodobacterales</taxon>
        <taxon>Roseobacteraceae</taxon>
        <taxon>Actibacterium</taxon>
    </lineage>
</organism>
<dbReference type="PANTHER" id="PTHR33154:SF33">
    <property type="entry name" value="TRANSCRIPTIONAL REPRESSOR SDPR"/>
    <property type="match status" value="1"/>
</dbReference>
<protein>
    <recommendedName>
        <fullName evidence="4">HTH arsR-type domain-containing protein</fullName>
    </recommendedName>
</protein>
<dbReference type="PANTHER" id="PTHR33154">
    <property type="entry name" value="TRANSCRIPTIONAL REGULATOR, ARSR FAMILY"/>
    <property type="match status" value="1"/>
</dbReference>
<dbReference type="AlphaFoldDB" id="A0A037ZLC7"/>
<dbReference type="InterPro" id="IPR036390">
    <property type="entry name" value="WH_DNA-bd_sf"/>
</dbReference>
<accession>A0A037ZLC7</accession>
<dbReference type="NCBIfam" id="NF033788">
    <property type="entry name" value="HTH_metalloreg"/>
    <property type="match status" value="1"/>
</dbReference>
<dbReference type="CDD" id="cd00090">
    <property type="entry name" value="HTH_ARSR"/>
    <property type="match status" value="1"/>
</dbReference>
<evidence type="ECO:0000313" key="6">
    <source>
        <dbReference type="Proteomes" id="UP000026249"/>
    </source>
</evidence>
<dbReference type="InterPro" id="IPR036388">
    <property type="entry name" value="WH-like_DNA-bd_sf"/>
</dbReference>
<evidence type="ECO:0000256" key="1">
    <source>
        <dbReference type="ARBA" id="ARBA00023015"/>
    </source>
</evidence>
<dbReference type="STRING" id="1454373.ACMU_05575"/>
<proteinExistence type="predicted"/>
<sequence length="108" mass="11947">MHAAQSRTDEQLRALADPTRRAIVAMVAQGEHPAGRIAESFAMTRPAVSRHLRVLRLAGLIAMREDGTQKLYTADLDTLRALSTWFAGFWDTGLPRLKDLAETEAKST</sequence>
<gene>
    <name evidence="5" type="ORF">ACMU_05575</name>
</gene>
<keyword evidence="6" id="KW-1185">Reference proteome</keyword>
<dbReference type="InterPro" id="IPR051081">
    <property type="entry name" value="HTH_MetalResp_TranReg"/>
</dbReference>
<feature type="domain" description="HTH arsR-type" evidence="4">
    <location>
        <begin position="1"/>
        <end position="94"/>
    </location>
</feature>
<dbReference type="PRINTS" id="PR00778">
    <property type="entry name" value="HTHARSR"/>
</dbReference>
<dbReference type="SMART" id="SM00418">
    <property type="entry name" value="HTH_ARSR"/>
    <property type="match status" value="1"/>
</dbReference>
<dbReference type="GO" id="GO:0003677">
    <property type="term" value="F:DNA binding"/>
    <property type="evidence" value="ECO:0007669"/>
    <property type="project" value="UniProtKB-KW"/>
</dbReference>
<dbReference type="EMBL" id="JFKE01000002">
    <property type="protein sequence ID" value="KAJ56414.1"/>
    <property type="molecule type" value="Genomic_DNA"/>
</dbReference>
<evidence type="ECO:0000256" key="3">
    <source>
        <dbReference type="ARBA" id="ARBA00023163"/>
    </source>
</evidence>
<evidence type="ECO:0000313" key="5">
    <source>
        <dbReference type="EMBL" id="KAJ56414.1"/>
    </source>
</evidence>
<reference evidence="5 6" key="1">
    <citation type="submission" date="2014-03" db="EMBL/GenBank/DDBJ databases">
        <title>Draft Genome Sequence of Actibacterium mucosum KCTC 23349, a Marine Alphaproteobacterium with Complex Ionic Requirements Isolated from Mediterranean Seawater at Malvarrosa Beach, Valencia, Spain.</title>
        <authorList>
            <person name="Arahal D.R."/>
            <person name="Shao Z."/>
            <person name="Lai Q."/>
            <person name="Pujalte M.J."/>
        </authorList>
    </citation>
    <scope>NUCLEOTIDE SEQUENCE [LARGE SCALE GENOMIC DNA]</scope>
    <source>
        <strain evidence="5 6">KCTC 23349</strain>
    </source>
</reference>
<dbReference type="InterPro" id="IPR011991">
    <property type="entry name" value="ArsR-like_HTH"/>
</dbReference>
<comment type="caution">
    <text evidence="5">The sequence shown here is derived from an EMBL/GenBank/DDBJ whole genome shotgun (WGS) entry which is preliminary data.</text>
</comment>